<dbReference type="InterPro" id="IPR047271">
    <property type="entry name" value="Ephexin-like"/>
</dbReference>
<dbReference type="Pfam" id="PF00621">
    <property type="entry name" value="RhoGEF"/>
    <property type="match status" value="1"/>
</dbReference>
<dbReference type="InterPro" id="IPR011993">
    <property type="entry name" value="PH-like_dom_sf"/>
</dbReference>
<dbReference type="EMBL" id="JARO02005976">
    <property type="protein sequence ID" value="KPP65929.1"/>
    <property type="molecule type" value="Genomic_DNA"/>
</dbReference>
<dbReference type="AlphaFoldDB" id="A0A0N8JY97"/>
<dbReference type="Gene3D" id="2.30.29.30">
    <property type="entry name" value="Pleckstrin-homology domain (PH domain)/Phosphotyrosine-binding domain (PTB)"/>
    <property type="match status" value="1"/>
</dbReference>
<dbReference type="GO" id="GO:0005085">
    <property type="term" value="F:guanyl-nucleotide exchange factor activity"/>
    <property type="evidence" value="ECO:0007669"/>
    <property type="project" value="InterPro"/>
</dbReference>
<dbReference type="SMART" id="SM00325">
    <property type="entry name" value="RhoGEF"/>
    <property type="match status" value="1"/>
</dbReference>
<dbReference type="GO" id="GO:0005737">
    <property type="term" value="C:cytoplasm"/>
    <property type="evidence" value="ECO:0007669"/>
    <property type="project" value="TreeGrafter"/>
</dbReference>
<reference evidence="4 5" key="1">
    <citation type="submission" date="2015-08" db="EMBL/GenBank/DDBJ databases">
        <title>The genome of the Asian arowana (Scleropages formosus).</title>
        <authorList>
            <person name="Tan M.H."/>
            <person name="Gan H.M."/>
            <person name="Croft L.J."/>
            <person name="Austin C.M."/>
        </authorList>
    </citation>
    <scope>NUCLEOTIDE SEQUENCE [LARGE SCALE GENOMIC DNA]</scope>
    <source>
        <strain evidence="4">Aro1</strain>
    </source>
</reference>
<accession>A0A0N8JY97</accession>
<dbReference type="SUPFAM" id="SSF50729">
    <property type="entry name" value="PH domain-like"/>
    <property type="match status" value="1"/>
</dbReference>
<evidence type="ECO:0000313" key="4">
    <source>
        <dbReference type="EMBL" id="KPP65929.1"/>
    </source>
</evidence>
<evidence type="ECO:0000259" key="3">
    <source>
        <dbReference type="PROSITE" id="PS50010"/>
    </source>
</evidence>
<feature type="region of interest" description="Disordered" evidence="1">
    <location>
        <begin position="1"/>
        <end position="26"/>
    </location>
</feature>
<evidence type="ECO:0000256" key="1">
    <source>
        <dbReference type="SAM" id="MobiDB-lite"/>
    </source>
</evidence>
<gene>
    <name evidence="4" type="ORF">Z043_115615</name>
</gene>
<sequence>MSLSADGRNTWVLGASPSTAKEQGEKNSQDLLEALYSPAGGIAAALRSVGSRKIWSGGPDVLSPRQDKDGETSLPLERVLGEQGCEVEMKETIEMTSASKYIHASPLYQDYWSECMRTEMNRIRGSSLSGLVASMRLPGLLMPPSPSAGIASAPRRFHEGTCLLWQDLPEVRENGLLETLGPRERQLQEAVTIIATFELISSEASYLKSLTLAVTHFQESRALRLTLPMVEHHILFSNLVEVKGISERFLLDLEARLEESVVMRQVGDVVLQHRAALRRVYVPYITNMMYQETLIQRLMQQNRGFLHVLKKLEKAPVCQRQSLKSFLVLPFQRVARLRIILENILKLTSPDLDPVPLKEAITAIHQILTECDESVQRMKQTEKLVHLEKLVDFKRVKSIPLITRGRTLLYEGFLHQVKVKKSTTWGSFSSFCQVYLHLFNDLLLLSLREEERFHVLDYATFPACVRVEQLTAEALGLSHKSFLLHLTRNHAGITAAYILAAKTSLEKETWLKALGTEPISGNKQL</sequence>
<dbReference type="GO" id="GO:0005634">
    <property type="term" value="C:nucleus"/>
    <property type="evidence" value="ECO:0007669"/>
    <property type="project" value="TreeGrafter"/>
</dbReference>
<name>A0A0N8JY97_SCLFO</name>
<comment type="caution">
    <text evidence="4">The sequence shown here is derived from an EMBL/GenBank/DDBJ whole genome shotgun (WGS) entry which is preliminary data.</text>
</comment>
<feature type="domain" description="DH" evidence="3">
    <location>
        <begin position="198"/>
        <end position="374"/>
    </location>
</feature>
<dbReference type="PROSITE" id="PS50010">
    <property type="entry name" value="DH_2"/>
    <property type="match status" value="1"/>
</dbReference>
<organism evidence="4 5">
    <name type="scientific">Scleropages formosus</name>
    <name type="common">Asian bonytongue</name>
    <name type="synonym">Osteoglossum formosum</name>
    <dbReference type="NCBI Taxonomy" id="113540"/>
    <lineage>
        <taxon>Eukaryota</taxon>
        <taxon>Metazoa</taxon>
        <taxon>Chordata</taxon>
        <taxon>Craniata</taxon>
        <taxon>Vertebrata</taxon>
        <taxon>Euteleostomi</taxon>
        <taxon>Actinopterygii</taxon>
        <taxon>Neopterygii</taxon>
        <taxon>Teleostei</taxon>
        <taxon>Osteoglossocephala</taxon>
        <taxon>Osteoglossomorpha</taxon>
        <taxon>Osteoglossiformes</taxon>
        <taxon>Osteoglossidae</taxon>
        <taxon>Scleropages</taxon>
    </lineage>
</organism>
<proteinExistence type="predicted"/>
<dbReference type="CDD" id="cd00160">
    <property type="entry name" value="RhoGEF"/>
    <property type="match status" value="1"/>
</dbReference>
<dbReference type="PANTHER" id="PTHR12845">
    <property type="entry name" value="GUANINE NUCLEOTIDE EXCHANGE FACTOR"/>
    <property type="match status" value="1"/>
</dbReference>
<protein>
    <recommendedName>
        <fullName evidence="6">Rho guanine nucleotide exchange factor 19-like</fullName>
    </recommendedName>
</protein>
<evidence type="ECO:0008006" key="6">
    <source>
        <dbReference type="Google" id="ProtNLM"/>
    </source>
</evidence>
<dbReference type="InterPro" id="IPR001849">
    <property type="entry name" value="PH_domain"/>
</dbReference>
<dbReference type="Proteomes" id="UP000034805">
    <property type="component" value="Unassembled WGS sequence"/>
</dbReference>
<dbReference type="PROSITE" id="PS50003">
    <property type="entry name" value="PH_DOMAIN"/>
    <property type="match status" value="1"/>
</dbReference>
<dbReference type="InterPro" id="IPR000219">
    <property type="entry name" value="DH_dom"/>
</dbReference>
<feature type="domain" description="PH" evidence="2">
    <location>
        <begin position="407"/>
        <end position="519"/>
    </location>
</feature>
<evidence type="ECO:0000259" key="2">
    <source>
        <dbReference type="PROSITE" id="PS50003"/>
    </source>
</evidence>
<dbReference type="SUPFAM" id="SSF48065">
    <property type="entry name" value="DBL homology domain (DH-domain)"/>
    <property type="match status" value="1"/>
</dbReference>
<dbReference type="InterPro" id="IPR035899">
    <property type="entry name" value="DBL_dom_sf"/>
</dbReference>
<evidence type="ECO:0000313" key="5">
    <source>
        <dbReference type="Proteomes" id="UP000034805"/>
    </source>
</evidence>
<dbReference type="PANTHER" id="PTHR12845:SF2">
    <property type="entry name" value="DH DOMAIN-CONTAINING PROTEIN-RELATED"/>
    <property type="match status" value="1"/>
</dbReference>
<dbReference type="Gene3D" id="1.20.900.10">
    <property type="entry name" value="Dbl homology (DH) domain"/>
    <property type="match status" value="1"/>
</dbReference>